<evidence type="ECO:0000256" key="1">
    <source>
        <dbReference type="SAM" id="Coils"/>
    </source>
</evidence>
<name>A0AA88P1X9_9TELE</name>
<dbReference type="Pfam" id="PF12657">
    <property type="entry name" value="TFIIIC_delta"/>
    <property type="match status" value="1"/>
</dbReference>
<dbReference type="InterPro" id="IPR024764">
    <property type="entry name" value="TFIIIC_Znf"/>
</dbReference>
<dbReference type="InterPro" id="IPR024761">
    <property type="entry name" value="TFIIIC_delta_N"/>
</dbReference>
<feature type="domain" description="Transcription factor IIIC putative zinc-finger" evidence="4">
    <location>
        <begin position="689"/>
        <end position="741"/>
    </location>
</feature>
<evidence type="ECO:0000313" key="6">
    <source>
        <dbReference type="EMBL" id="KAK2872557.1"/>
    </source>
</evidence>
<dbReference type="AlphaFoldDB" id="A0AA88P1X9"/>
<accession>A0AA88P1X9</accession>
<dbReference type="EMBL" id="JAUYZG010000022">
    <property type="protein sequence ID" value="KAK2872557.1"/>
    <property type="molecule type" value="Genomic_DNA"/>
</dbReference>
<protein>
    <recommendedName>
        <fullName evidence="8">General transcription factor 3C polypeptide 4</fullName>
    </recommendedName>
</protein>
<dbReference type="InterPro" id="IPR045803">
    <property type="entry name" value="DUF5921"/>
</dbReference>
<reference evidence="6" key="1">
    <citation type="submission" date="2023-08" db="EMBL/GenBank/DDBJ databases">
        <title>Chromosome-level Genome Assembly of mud carp (Cirrhinus molitorella).</title>
        <authorList>
            <person name="Liu H."/>
        </authorList>
    </citation>
    <scope>NUCLEOTIDE SEQUENCE</scope>
    <source>
        <strain evidence="6">Prfri</strain>
        <tissue evidence="6">Muscle</tissue>
    </source>
</reference>
<keyword evidence="1" id="KW-0175">Coiled coil</keyword>
<dbReference type="InterPro" id="IPR015943">
    <property type="entry name" value="WD40/YVTN_repeat-like_dom_sf"/>
</dbReference>
<dbReference type="GO" id="GO:0004402">
    <property type="term" value="F:histone acetyltransferase activity"/>
    <property type="evidence" value="ECO:0007669"/>
    <property type="project" value="InterPro"/>
</dbReference>
<dbReference type="InterPro" id="IPR036322">
    <property type="entry name" value="WD40_repeat_dom_sf"/>
</dbReference>
<evidence type="ECO:0008006" key="8">
    <source>
        <dbReference type="Google" id="ProtNLM"/>
    </source>
</evidence>
<feature type="domain" description="Transcription factor IIIC 90kDa subunit N-terminal" evidence="3">
    <location>
        <begin position="55"/>
        <end position="496"/>
    </location>
</feature>
<dbReference type="SUPFAM" id="SSF50978">
    <property type="entry name" value="WD40 repeat-like"/>
    <property type="match status" value="1"/>
</dbReference>
<evidence type="ECO:0000259" key="5">
    <source>
        <dbReference type="Pfam" id="PF19336"/>
    </source>
</evidence>
<dbReference type="Pfam" id="PF19336">
    <property type="entry name" value="DUF5921"/>
    <property type="match status" value="1"/>
</dbReference>
<feature type="compositionally biased region" description="Polar residues" evidence="2">
    <location>
        <begin position="1"/>
        <end position="23"/>
    </location>
</feature>
<dbReference type="PANTHER" id="PTHR15496">
    <property type="entry name" value="GENERAL TRANSCRIPTION FACTOR 3C POLYPEPTIDE 4 FAMILY"/>
    <property type="match status" value="1"/>
</dbReference>
<gene>
    <name evidence="6" type="ORF">Q8A67_022454</name>
</gene>
<organism evidence="6 7">
    <name type="scientific">Cirrhinus molitorella</name>
    <name type="common">mud carp</name>
    <dbReference type="NCBI Taxonomy" id="172907"/>
    <lineage>
        <taxon>Eukaryota</taxon>
        <taxon>Metazoa</taxon>
        <taxon>Chordata</taxon>
        <taxon>Craniata</taxon>
        <taxon>Vertebrata</taxon>
        <taxon>Euteleostomi</taxon>
        <taxon>Actinopterygii</taxon>
        <taxon>Neopterygii</taxon>
        <taxon>Teleostei</taxon>
        <taxon>Ostariophysi</taxon>
        <taxon>Cypriniformes</taxon>
        <taxon>Cyprinidae</taxon>
        <taxon>Labeoninae</taxon>
        <taxon>Labeonini</taxon>
        <taxon>Cirrhinus</taxon>
    </lineage>
</organism>
<dbReference type="Proteomes" id="UP001187343">
    <property type="component" value="Unassembled WGS sequence"/>
</dbReference>
<evidence type="ECO:0000259" key="3">
    <source>
        <dbReference type="Pfam" id="PF12657"/>
    </source>
</evidence>
<evidence type="ECO:0000256" key="2">
    <source>
        <dbReference type="SAM" id="MobiDB-lite"/>
    </source>
</evidence>
<dbReference type="GO" id="GO:0006384">
    <property type="term" value="P:transcription initiation at RNA polymerase III promoter"/>
    <property type="evidence" value="ECO:0007669"/>
    <property type="project" value="InterPro"/>
</dbReference>
<dbReference type="GO" id="GO:0000127">
    <property type="term" value="C:transcription factor TFIIIC complex"/>
    <property type="evidence" value="ECO:0007669"/>
    <property type="project" value="InterPro"/>
</dbReference>
<sequence>MAALGSNSTSEKAGTASEAQSGPDNDFWAGQGPVVLRDPAIKLLSPVSGLEPLSWAEDHRLAASSSNSVSIMELVCDIHSLSQNLVLHRSHIPVLDSACDLKVGSEKEVQTVKESFAKSKDPVISQMILMDRVIHPQCGRLHGVKYTSWSPLGCDKYGRCLLAVLTLDNRLTIHSSHLRLQWTPLLDLTELYGEMLKSRNYSAQNDGSPPNSIKGLDELQRRYRMQTPVRMEWSGLCSMQQVQTNNACKDVSTVLLAVLMENGDVVVWQFSLPPQGKDSVVSCNTIISGVSSPSVLTWWEYEHSGRKMSGLIVGSSVGPVKILPVNLKAVKGYFTLRQPVVLWQDKDQIPVHNIKCITLFHPHQKCNCSLVVAARGPYVFWCLLLISKAGLNVHNSHVTGLHSTPIISMTVCHNGGAIYTCSLDGKVKKLTPVFTDVAVEFKQDEIVLPEGVAGRRIHGISISPNGAYLALISNEGMINGLHPVTRTYQVQFITLKTPDEAAAELLESQMHNLFRKTDMLDLLRWRILKDKSIPLDLQKSLEEKLQTSGSTYLWRLKLFLLRTLYKSMQKTPSEHLWRPTHRELVADEEVGGGEDEMAEISTLEELRQGDAERQTSEQQMKEISSRIEEVESQLIRENMKKVLGEVYLRTCVTQNTCIPTKGVCDFLTNDPANEDRAAKVLIGHIMNKMNKQTFPEYCSLCKEILPFTDCKRAECKNGHRWLRCALSYQACQGVTYRRCLLQDSIASVAEPEDSDWIKKILQGPCIFCDSPFY</sequence>
<dbReference type="InterPro" id="IPR044230">
    <property type="entry name" value="GTF3C4"/>
</dbReference>
<dbReference type="Pfam" id="PF12660">
    <property type="entry name" value="zf-TFIIIC"/>
    <property type="match status" value="1"/>
</dbReference>
<feature type="coiled-coil region" evidence="1">
    <location>
        <begin position="613"/>
        <end position="640"/>
    </location>
</feature>
<feature type="domain" description="DUF5921" evidence="5">
    <location>
        <begin position="497"/>
        <end position="574"/>
    </location>
</feature>
<evidence type="ECO:0000259" key="4">
    <source>
        <dbReference type="Pfam" id="PF12660"/>
    </source>
</evidence>
<keyword evidence="7" id="KW-1185">Reference proteome</keyword>
<dbReference type="PANTHER" id="PTHR15496:SF2">
    <property type="entry name" value="GENERAL TRANSCRIPTION FACTOR 3C POLYPEPTIDE 4"/>
    <property type="match status" value="1"/>
</dbReference>
<feature type="region of interest" description="Disordered" evidence="2">
    <location>
        <begin position="1"/>
        <end position="29"/>
    </location>
</feature>
<dbReference type="Gene3D" id="2.130.10.10">
    <property type="entry name" value="YVTN repeat-like/Quinoprotein amine dehydrogenase"/>
    <property type="match status" value="1"/>
</dbReference>
<proteinExistence type="predicted"/>
<comment type="caution">
    <text evidence="6">The sequence shown here is derived from an EMBL/GenBank/DDBJ whole genome shotgun (WGS) entry which is preliminary data.</text>
</comment>
<evidence type="ECO:0000313" key="7">
    <source>
        <dbReference type="Proteomes" id="UP001187343"/>
    </source>
</evidence>